<dbReference type="InterPro" id="IPR045086">
    <property type="entry name" value="OBG_GTPase"/>
</dbReference>
<dbReference type="Proteomes" id="UP000001661">
    <property type="component" value="Chromosome"/>
</dbReference>
<dbReference type="eggNOG" id="COG1160">
    <property type="taxonomic scope" value="Bacteria"/>
</dbReference>
<gene>
    <name evidence="2" type="ordered locus">Acear_1160</name>
</gene>
<keyword evidence="3" id="KW-1185">Reference proteome</keyword>
<dbReference type="KEGG" id="aar:Acear_1160"/>
<organism evidence="2 3">
    <name type="scientific">Acetohalobium arabaticum (strain ATCC 49924 / DSM 5501 / Z-7288)</name>
    <dbReference type="NCBI Taxonomy" id="574087"/>
    <lineage>
        <taxon>Bacteria</taxon>
        <taxon>Bacillati</taxon>
        <taxon>Bacillota</taxon>
        <taxon>Clostridia</taxon>
        <taxon>Halanaerobiales</taxon>
        <taxon>Halobacteroidaceae</taxon>
        <taxon>Acetohalobium</taxon>
    </lineage>
</organism>
<dbReference type="STRING" id="574087.Acear_1160"/>
<dbReference type="SUPFAM" id="SSF52540">
    <property type="entry name" value="P-loop containing nucleoside triphosphate hydrolases"/>
    <property type="match status" value="1"/>
</dbReference>
<dbReference type="HOGENOM" id="CLU_115799_0_0_9"/>
<dbReference type="Pfam" id="PF01926">
    <property type="entry name" value="MMR_HSR1"/>
    <property type="match status" value="1"/>
</dbReference>
<proteinExistence type="predicted"/>
<evidence type="ECO:0000259" key="1">
    <source>
        <dbReference type="Pfam" id="PF01926"/>
    </source>
</evidence>
<evidence type="ECO:0000313" key="3">
    <source>
        <dbReference type="Proteomes" id="UP000001661"/>
    </source>
</evidence>
<dbReference type="CDD" id="cd00882">
    <property type="entry name" value="Ras_like_GTPase"/>
    <property type="match status" value="1"/>
</dbReference>
<dbReference type="RefSeq" id="WP_013278128.1">
    <property type="nucleotide sequence ID" value="NC_014378.1"/>
</dbReference>
<reference evidence="2 3" key="1">
    <citation type="journal article" date="2010" name="Stand. Genomic Sci.">
        <title>Complete genome sequence of Acetohalobium arabaticum type strain (Z-7288).</title>
        <authorList>
            <person name="Sikorski J."/>
            <person name="Lapidus A."/>
            <person name="Chertkov O."/>
            <person name="Lucas S."/>
            <person name="Copeland A."/>
            <person name="Glavina Del Rio T."/>
            <person name="Nolan M."/>
            <person name="Tice H."/>
            <person name="Cheng J.F."/>
            <person name="Han C."/>
            <person name="Brambilla E."/>
            <person name="Pitluck S."/>
            <person name="Liolios K."/>
            <person name="Ivanova N."/>
            <person name="Mavromatis K."/>
            <person name="Mikhailova N."/>
            <person name="Pati A."/>
            <person name="Bruce D."/>
            <person name="Detter C."/>
            <person name="Tapia R."/>
            <person name="Goodwin L."/>
            <person name="Chen A."/>
            <person name="Palaniappan K."/>
            <person name="Land M."/>
            <person name="Hauser L."/>
            <person name="Chang Y.J."/>
            <person name="Jeffries C.D."/>
            <person name="Rohde M."/>
            <person name="Goker M."/>
            <person name="Spring S."/>
            <person name="Woyke T."/>
            <person name="Bristow J."/>
            <person name="Eisen J.A."/>
            <person name="Markowitz V."/>
            <person name="Hugenholtz P."/>
            <person name="Kyrpides N.C."/>
            <person name="Klenk H.P."/>
        </authorList>
    </citation>
    <scope>NUCLEOTIDE SEQUENCE [LARGE SCALE GENOMIC DNA]</scope>
    <source>
        <strain evidence="3">ATCC 49924 / DSM 5501 / Z-7288</strain>
    </source>
</reference>
<accession>D9QQ91</accession>
<dbReference type="InterPro" id="IPR027417">
    <property type="entry name" value="P-loop_NTPase"/>
</dbReference>
<evidence type="ECO:0000313" key="2">
    <source>
        <dbReference type="EMBL" id="ADL12682.1"/>
    </source>
</evidence>
<sequence length="201" mass="22604">MAKSLVVGQTNAGKTCFTINFADYLGINELKFTLKQPAGFSSQRTYQLQAAREELVSSRSHTTTEIQQVQLQLPVGKGKKELKLMDTCGLVEGIHSDRGIRKAMAQTLTKLRQADIVLHIIDLAKLSSEGIQKISELDLEIYNYCKVEKCYAVLANKTDLKVAQKNLSFLQEKLNQAKIIPISALYQQGFRKVKRFLLKNL</sequence>
<dbReference type="AlphaFoldDB" id="D9QQ91"/>
<protein>
    <submittedName>
        <fullName evidence="2">GTP-binding protein HSR1-related protein</fullName>
    </submittedName>
</protein>
<dbReference type="GO" id="GO:0005525">
    <property type="term" value="F:GTP binding"/>
    <property type="evidence" value="ECO:0007669"/>
    <property type="project" value="InterPro"/>
</dbReference>
<dbReference type="GO" id="GO:0003924">
    <property type="term" value="F:GTPase activity"/>
    <property type="evidence" value="ECO:0007669"/>
    <property type="project" value="InterPro"/>
</dbReference>
<dbReference type="OrthoDB" id="2374147at2"/>
<dbReference type="PANTHER" id="PTHR11702:SF31">
    <property type="entry name" value="MITOCHONDRIAL RIBOSOME-ASSOCIATED GTPASE 2"/>
    <property type="match status" value="1"/>
</dbReference>
<dbReference type="PANTHER" id="PTHR11702">
    <property type="entry name" value="DEVELOPMENTALLY REGULATED GTP-BINDING PROTEIN-RELATED"/>
    <property type="match status" value="1"/>
</dbReference>
<feature type="domain" description="G" evidence="1">
    <location>
        <begin position="53"/>
        <end position="157"/>
    </location>
</feature>
<dbReference type="Gene3D" id="3.40.50.300">
    <property type="entry name" value="P-loop containing nucleotide triphosphate hydrolases"/>
    <property type="match status" value="1"/>
</dbReference>
<dbReference type="InterPro" id="IPR006073">
    <property type="entry name" value="GTP-bd"/>
</dbReference>
<name>D9QQ91_ACEAZ</name>
<dbReference type="EMBL" id="CP002105">
    <property type="protein sequence ID" value="ADL12682.1"/>
    <property type="molecule type" value="Genomic_DNA"/>
</dbReference>